<feature type="transmembrane region" description="Helical" evidence="1">
    <location>
        <begin position="65"/>
        <end position="87"/>
    </location>
</feature>
<evidence type="ECO:0000313" key="2">
    <source>
        <dbReference type="EMBL" id="VUZ47491.1"/>
    </source>
</evidence>
<sequence>MRFDESIKATFNLGSISVDAMAIEVDSKNQSHCASPSLLFSYLPVLLSSSVVLFRCDLMSMLADFSFTLCALCTYIKNTVSLLNFLITPI</sequence>
<accession>A0A564YJP5</accession>
<keyword evidence="1" id="KW-0472">Membrane</keyword>
<name>A0A564YJP5_HYMDI</name>
<keyword evidence="1" id="KW-0812">Transmembrane</keyword>
<organism evidence="2 3">
    <name type="scientific">Hymenolepis diminuta</name>
    <name type="common">Rat tapeworm</name>
    <dbReference type="NCBI Taxonomy" id="6216"/>
    <lineage>
        <taxon>Eukaryota</taxon>
        <taxon>Metazoa</taxon>
        <taxon>Spiralia</taxon>
        <taxon>Lophotrochozoa</taxon>
        <taxon>Platyhelminthes</taxon>
        <taxon>Cestoda</taxon>
        <taxon>Eucestoda</taxon>
        <taxon>Cyclophyllidea</taxon>
        <taxon>Hymenolepididae</taxon>
        <taxon>Hymenolepis</taxon>
    </lineage>
</organism>
<feature type="non-terminal residue" evidence="2">
    <location>
        <position position="90"/>
    </location>
</feature>
<protein>
    <submittedName>
        <fullName evidence="2">Uncharacterized protein</fullName>
    </submittedName>
</protein>
<keyword evidence="1" id="KW-1133">Transmembrane helix</keyword>
<keyword evidence="3" id="KW-1185">Reference proteome</keyword>
<dbReference type="AlphaFoldDB" id="A0A564YJP5"/>
<gene>
    <name evidence="2" type="ORF">WMSIL1_LOCUS7075</name>
</gene>
<dbReference type="Proteomes" id="UP000321570">
    <property type="component" value="Unassembled WGS sequence"/>
</dbReference>
<dbReference type="EMBL" id="CABIJS010000244">
    <property type="protein sequence ID" value="VUZ47491.1"/>
    <property type="molecule type" value="Genomic_DNA"/>
</dbReference>
<feature type="transmembrane region" description="Helical" evidence="1">
    <location>
        <begin position="39"/>
        <end position="58"/>
    </location>
</feature>
<reference evidence="2 3" key="1">
    <citation type="submission" date="2019-07" db="EMBL/GenBank/DDBJ databases">
        <authorList>
            <person name="Jastrzebski P J."/>
            <person name="Paukszto L."/>
            <person name="Jastrzebski P J."/>
        </authorList>
    </citation>
    <scope>NUCLEOTIDE SEQUENCE [LARGE SCALE GENOMIC DNA]</scope>
    <source>
        <strain evidence="2 3">WMS-il1</strain>
    </source>
</reference>
<evidence type="ECO:0000313" key="3">
    <source>
        <dbReference type="Proteomes" id="UP000321570"/>
    </source>
</evidence>
<evidence type="ECO:0000256" key="1">
    <source>
        <dbReference type="SAM" id="Phobius"/>
    </source>
</evidence>
<proteinExistence type="predicted"/>